<dbReference type="EMBL" id="HBIO01012965">
    <property type="protein sequence ID" value="CAE0465245.1"/>
    <property type="molecule type" value="Transcribed_RNA"/>
</dbReference>
<sequence>MIESLAILAPSTSQKEELVYIKDFEKYNSNNVNGTDDSSPDLLMFDWNDIPGSEGVKDEVEEGSWKIDCSLAHQFRLLAATDFFNDGGGGGGGGTNSTAAGASAKKDGGSGMYAGFLCALDGHRLYGWRTSTRVKIVISVKDDIPPTDVENENARDLHIQKVLKNIHASYVEFVLNPFSNTHGMIRSKKFHRRMEYFVKATS</sequence>
<dbReference type="AlphaFoldDB" id="A0A7S3Q3Y8"/>
<proteinExistence type="predicted"/>
<dbReference type="GO" id="GO:0006888">
    <property type="term" value="P:endoplasmic reticulum to Golgi vesicle-mediated transport"/>
    <property type="evidence" value="ECO:0007669"/>
    <property type="project" value="InterPro"/>
</dbReference>
<name>A0A7S3Q3Y8_9STRA</name>
<dbReference type="Pfam" id="PF04628">
    <property type="entry name" value="Sedlin_N"/>
    <property type="match status" value="1"/>
</dbReference>
<evidence type="ECO:0000313" key="1">
    <source>
        <dbReference type="EMBL" id="CAE0465245.1"/>
    </source>
</evidence>
<dbReference type="GO" id="GO:0005737">
    <property type="term" value="C:cytoplasm"/>
    <property type="evidence" value="ECO:0007669"/>
    <property type="project" value="GOC"/>
</dbReference>
<evidence type="ECO:0008006" key="2">
    <source>
        <dbReference type="Google" id="ProtNLM"/>
    </source>
</evidence>
<dbReference type="InterPro" id="IPR011012">
    <property type="entry name" value="Longin-like_dom_sf"/>
</dbReference>
<dbReference type="Gene3D" id="3.30.450.70">
    <property type="match status" value="1"/>
</dbReference>
<protein>
    <recommendedName>
        <fullName evidence="2">Trafficking protein particle complex subunit</fullName>
    </recommendedName>
</protein>
<gene>
    <name evidence="1" type="ORF">CDEB00056_LOCUS10086</name>
</gene>
<dbReference type="SUPFAM" id="SSF64356">
    <property type="entry name" value="SNARE-like"/>
    <property type="match status" value="1"/>
</dbReference>
<dbReference type="InterPro" id="IPR006722">
    <property type="entry name" value="Sedlin"/>
</dbReference>
<reference evidence="1" key="1">
    <citation type="submission" date="2021-01" db="EMBL/GenBank/DDBJ databases">
        <authorList>
            <person name="Corre E."/>
            <person name="Pelletier E."/>
            <person name="Niang G."/>
            <person name="Scheremetjew M."/>
            <person name="Finn R."/>
            <person name="Kale V."/>
            <person name="Holt S."/>
            <person name="Cochrane G."/>
            <person name="Meng A."/>
            <person name="Brown T."/>
            <person name="Cohen L."/>
        </authorList>
    </citation>
    <scope>NUCLEOTIDE SEQUENCE</scope>
    <source>
        <strain evidence="1">MM31A-1</strain>
    </source>
</reference>
<organism evidence="1">
    <name type="scientific">Chaetoceros debilis</name>
    <dbReference type="NCBI Taxonomy" id="122233"/>
    <lineage>
        <taxon>Eukaryota</taxon>
        <taxon>Sar</taxon>
        <taxon>Stramenopiles</taxon>
        <taxon>Ochrophyta</taxon>
        <taxon>Bacillariophyta</taxon>
        <taxon>Coscinodiscophyceae</taxon>
        <taxon>Chaetocerotophycidae</taxon>
        <taxon>Chaetocerotales</taxon>
        <taxon>Chaetocerotaceae</taxon>
        <taxon>Chaetoceros</taxon>
    </lineage>
</organism>
<accession>A0A7S3Q3Y8</accession>